<dbReference type="PROSITE" id="PS50012">
    <property type="entry name" value="RCC1_3"/>
    <property type="match status" value="1"/>
</dbReference>
<organism evidence="2 3">
    <name type="scientific">Azohydromonas lata</name>
    <dbReference type="NCBI Taxonomy" id="45677"/>
    <lineage>
        <taxon>Bacteria</taxon>
        <taxon>Pseudomonadati</taxon>
        <taxon>Pseudomonadota</taxon>
        <taxon>Betaproteobacteria</taxon>
        <taxon>Burkholderiales</taxon>
        <taxon>Sphaerotilaceae</taxon>
        <taxon>Azohydromonas</taxon>
    </lineage>
</organism>
<evidence type="ECO:0000256" key="1">
    <source>
        <dbReference type="SAM" id="SignalP"/>
    </source>
</evidence>
<evidence type="ECO:0008006" key="4">
    <source>
        <dbReference type="Google" id="ProtNLM"/>
    </source>
</evidence>
<name>A0ABU5IQE3_9BURK</name>
<dbReference type="EMBL" id="JAXOJX010000096">
    <property type="protein sequence ID" value="MDZ5461100.1"/>
    <property type="molecule type" value="Genomic_DNA"/>
</dbReference>
<feature type="signal peptide" evidence="1">
    <location>
        <begin position="1"/>
        <end position="36"/>
    </location>
</feature>
<proteinExistence type="predicted"/>
<sequence length="90" mass="9084">MKTLHESARARLRALVLITVGLASSWLAAVPGTAHAGVAGTVVGWGNNDEGQLNVPEGLSDAVAIAGGGFHTVALRSNGTVVAWGYNYGG</sequence>
<dbReference type="InterPro" id="IPR009091">
    <property type="entry name" value="RCC1/BLIP-II"/>
</dbReference>
<keyword evidence="1" id="KW-0732">Signal</keyword>
<dbReference type="RefSeq" id="WP_322468363.1">
    <property type="nucleotide sequence ID" value="NZ_JAXOJX010000096.1"/>
</dbReference>
<dbReference type="Proteomes" id="UP001293718">
    <property type="component" value="Unassembled WGS sequence"/>
</dbReference>
<dbReference type="Gene3D" id="2.130.10.30">
    <property type="entry name" value="Regulator of chromosome condensation 1/beta-lactamase-inhibitor protein II"/>
    <property type="match status" value="1"/>
</dbReference>
<reference evidence="2 3" key="1">
    <citation type="submission" date="2023-11" db="EMBL/GenBank/DDBJ databases">
        <title>Draft genome of Azohydromonas lata strain H1 (DSM1123), a polyhydroxyalkanoate producer.</title>
        <authorList>
            <person name="Traversa D."/>
            <person name="D'Addabbo P."/>
            <person name="Pazzani C."/>
            <person name="Manzari C."/>
            <person name="Chiara M."/>
            <person name="Scrascia M."/>
        </authorList>
    </citation>
    <scope>NUCLEOTIDE SEQUENCE [LARGE SCALE GENOMIC DNA]</scope>
    <source>
        <strain evidence="2 3">H1</strain>
    </source>
</reference>
<protein>
    <recommendedName>
        <fullName evidence="4">Regulator of chromosome condensation (RCC1) repeat-containing protein</fullName>
    </recommendedName>
</protein>
<gene>
    <name evidence="2" type="ORF">SM757_31455</name>
</gene>
<keyword evidence="3" id="KW-1185">Reference proteome</keyword>
<dbReference type="Pfam" id="PF13540">
    <property type="entry name" value="RCC1_2"/>
    <property type="match status" value="1"/>
</dbReference>
<dbReference type="SUPFAM" id="SSF50985">
    <property type="entry name" value="RCC1/BLIP-II"/>
    <property type="match status" value="1"/>
</dbReference>
<evidence type="ECO:0000313" key="2">
    <source>
        <dbReference type="EMBL" id="MDZ5461100.1"/>
    </source>
</evidence>
<dbReference type="InterPro" id="IPR000408">
    <property type="entry name" value="Reg_chr_condens"/>
</dbReference>
<feature type="chain" id="PRO_5046315785" description="Regulator of chromosome condensation (RCC1) repeat-containing protein" evidence="1">
    <location>
        <begin position="37"/>
        <end position="90"/>
    </location>
</feature>
<accession>A0ABU5IQE3</accession>
<dbReference type="PROSITE" id="PS00626">
    <property type="entry name" value="RCC1_2"/>
    <property type="match status" value="1"/>
</dbReference>
<comment type="caution">
    <text evidence="2">The sequence shown here is derived from an EMBL/GenBank/DDBJ whole genome shotgun (WGS) entry which is preliminary data.</text>
</comment>
<evidence type="ECO:0000313" key="3">
    <source>
        <dbReference type="Proteomes" id="UP001293718"/>
    </source>
</evidence>